<dbReference type="EMBL" id="VGIY01000228">
    <property type="protein sequence ID" value="MBM3317964.1"/>
    <property type="molecule type" value="Genomic_DNA"/>
</dbReference>
<comment type="caution">
    <text evidence="3">The sequence shown here is derived from an EMBL/GenBank/DDBJ whole genome shotgun (WGS) entry which is preliminary data.</text>
</comment>
<evidence type="ECO:0000313" key="3">
    <source>
        <dbReference type="EMBL" id="MBM3317964.1"/>
    </source>
</evidence>
<sequence length="186" mass="20000">MRWLGHRLVEASALVLLALVLGLTLNAVRREPLPYDLPASLLLTQSGARVVFTGEARRLFDDAHFVFVDAREEHEFLEAHIEGSLSLPPARFDELYPELRLWTAGQPLLVYGESGNILAADDLARQLLAAGEELVVILAGGLDAWRSHGHPVDGGPEGLLGAEGSAAPAPRSAEPADRAGGEEEEQ</sequence>
<dbReference type="PROSITE" id="PS50206">
    <property type="entry name" value="RHODANESE_3"/>
    <property type="match status" value="1"/>
</dbReference>
<dbReference type="Proteomes" id="UP000748308">
    <property type="component" value="Unassembled WGS sequence"/>
</dbReference>
<dbReference type="SUPFAM" id="SSF52821">
    <property type="entry name" value="Rhodanese/Cell cycle control phosphatase"/>
    <property type="match status" value="1"/>
</dbReference>
<dbReference type="Pfam" id="PF00581">
    <property type="entry name" value="Rhodanese"/>
    <property type="match status" value="1"/>
</dbReference>
<dbReference type="InterPro" id="IPR001763">
    <property type="entry name" value="Rhodanese-like_dom"/>
</dbReference>
<gene>
    <name evidence="3" type="ORF">FJY75_08925</name>
</gene>
<feature type="region of interest" description="Disordered" evidence="1">
    <location>
        <begin position="149"/>
        <end position="186"/>
    </location>
</feature>
<reference evidence="3" key="1">
    <citation type="submission" date="2019-03" db="EMBL/GenBank/DDBJ databases">
        <title>Lake Tanganyika Metagenome-Assembled Genomes (MAGs).</title>
        <authorList>
            <person name="Tran P."/>
        </authorList>
    </citation>
    <scope>NUCLEOTIDE SEQUENCE</scope>
    <source>
        <strain evidence="3">M_DeepCast_400m_m2_100</strain>
    </source>
</reference>
<dbReference type="CDD" id="cd00158">
    <property type="entry name" value="RHOD"/>
    <property type="match status" value="1"/>
</dbReference>
<name>A0A937XCA7_UNCEI</name>
<proteinExistence type="predicted"/>
<evidence type="ECO:0000256" key="1">
    <source>
        <dbReference type="SAM" id="MobiDB-lite"/>
    </source>
</evidence>
<organism evidence="3 4">
    <name type="scientific">Eiseniibacteriota bacterium</name>
    <dbReference type="NCBI Taxonomy" id="2212470"/>
    <lineage>
        <taxon>Bacteria</taxon>
        <taxon>Candidatus Eiseniibacteriota</taxon>
    </lineage>
</organism>
<feature type="compositionally biased region" description="Low complexity" evidence="1">
    <location>
        <begin position="162"/>
        <end position="173"/>
    </location>
</feature>
<dbReference type="Gene3D" id="3.40.250.10">
    <property type="entry name" value="Rhodanese-like domain"/>
    <property type="match status" value="1"/>
</dbReference>
<feature type="compositionally biased region" description="Basic and acidic residues" evidence="1">
    <location>
        <begin position="174"/>
        <end position="186"/>
    </location>
</feature>
<accession>A0A937XCA7</accession>
<dbReference type="SMART" id="SM00450">
    <property type="entry name" value="RHOD"/>
    <property type="match status" value="1"/>
</dbReference>
<feature type="domain" description="Rhodanese" evidence="2">
    <location>
        <begin position="61"/>
        <end position="154"/>
    </location>
</feature>
<protein>
    <submittedName>
        <fullName evidence="3">Rhodanese-like domain-containing protein</fullName>
    </submittedName>
</protein>
<evidence type="ECO:0000313" key="4">
    <source>
        <dbReference type="Proteomes" id="UP000748308"/>
    </source>
</evidence>
<dbReference type="InterPro" id="IPR036873">
    <property type="entry name" value="Rhodanese-like_dom_sf"/>
</dbReference>
<dbReference type="AlphaFoldDB" id="A0A937XCA7"/>
<evidence type="ECO:0000259" key="2">
    <source>
        <dbReference type="PROSITE" id="PS50206"/>
    </source>
</evidence>